<keyword evidence="5 6" id="KW-0472">Membrane</keyword>
<proteinExistence type="inferred from homology"/>
<evidence type="ECO:0000259" key="8">
    <source>
        <dbReference type="Pfam" id="PF09335"/>
    </source>
</evidence>
<evidence type="ECO:0000256" key="2">
    <source>
        <dbReference type="ARBA" id="ARBA00022475"/>
    </source>
</evidence>
<feature type="compositionally biased region" description="Polar residues" evidence="7">
    <location>
        <begin position="1"/>
        <end position="10"/>
    </location>
</feature>
<keyword evidence="2 6" id="KW-1003">Cell membrane</keyword>
<evidence type="ECO:0000313" key="9">
    <source>
        <dbReference type="EMBL" id="KAA5542751.1"/>
    </source>
</evidence>
<comment type="subcellular location">
    <subcellularLocation>
        <location evidence="1 6">Cell membrane</location>
        <topology evidence="1 6">Multi-pass membrane protein</topology>
    </subcellularLocation>
</comment>
<keyword evidence="4 6" id="KW-1133">Transmembrane helix</keyword>
<evidence type="ECO:0000313" key="10">
    <source>
        <dbReference type="Proteomes" id="UP000324479"/>
    </source>
</evidence>
<evidence type="ECO:0000256" key="1">
    <source>
        <dbReference type="ARBA" id="ARBA00004651"/>
    </source>
</evidence>
<dbReference type="Pfam" id="PF09335">
    <property type="entry name" value="VTT_dom"/>
    <property type="match status" value="1"/>
</dbReference>
<reference evidence="9 10" key="1">
    <citation type="submission" date="2019-08" db="EMBL/GenBank/DDBJ databases">
        <authorList>
            <person name="Dhanesh K."/>
            <person name="Kumar G."/>
            <person name="Sasikala C."/>
            <person name="Venkata Ramana C."/>
        </authorList>
    </citation>
    <scope>NUCLEOTIDE SEQUENCE [LARGE SCALE GENOMIC DNA]</scope>
    <source>
        <strain evidence="9 10">JC645</strain>
    </source>
</reference>
<dbReference type="AlphaFoldDB" id="A0A5M6D5I7"/>
<sequence>MISQTGSERTLNAEADLPSDPSRPGRPRLGRRIWLPAALVTVGLIFYLLGFRLGGLSERLETTGDWAPFFFWLAGVAAMSLMMPKTMVSLTAGALFGTVLGCPLMLLTAVTAASLNYAIGRVYLAGNPDPPTSSAAMELLPDQSLLSWRQAISRLARDAGFGLHLLARLSPLPTTVISYSMGAARARFLPYLAAATVAVFPQFLYIHAASLATSPGGSDRYRWASSAVSLTLAAIVSVTLPQIALRRLNEIRRSSGLPADGHEH</sequence>
<feature type="domain" description="VTT" evidence="8">
    <location>
        <begin position="84"/>
        <end position="207"/>
    </location>
</feature>
<organism evidence="9 10">
    <name type="scientific">Roseiconus nitratireducens</name>
    <dbReference type="NCBI Taxonomy" id="2605748"/>
    <lineage>
        <taxon>Bacteria</taxon>
        <taxon>Pseudomonadati</taxon>
        <taxon>Planctomycetota</taxon>
        <taxon>Planctomycetia</taxon>
        <taxon>Pirellulales</taxon>
        <taxon>Pirellulaceae</taxon>
        <taxon>Roseiconus</taxon>
    </lineage>
</organism>
<dbReference type="GO" id="GO:0005886">
    <property type="term" value="C:plasma membrane"/>
    <property type="evidence" value="ECO:0007669"/>
    <property type="project" value="UniProtKB-SubCell"/>
</dbReference>
<feature type="transmembrane region" description="Helical" evidence="6">
    <location>
        <begin position="95"/>
        <end position="119"/>
    </location>
</feature>
<feature type="region of interest" description="Disordered" evidence="7">
    <location>
        <begin position="1"/>
        <end position="24"/>
    </location>
</feature>
<comment type="caution">
    <text evidence="9">The sequence shown here is derived from an EMBL/GenBank/DDBJ whole genome shotgun (WGS) entry which is preliminary data.</text>
</comment>
<dbReference type="PANTHER" id="PTHR12677:SF59">
    <property type="entry name" value="GOLGI APPARATUS MEMBRANE PROTEIN TVP38-RELATED"/>
    <property type="match status" value="1"/>
</dbReference>
<dbReference type="InterPro" id="IPR015414">
    <property type="entry name" value="TMEM64"/>
</dbReference>
<evidence type="ECO:0000256" key="6">
    <source>
        <dbReference type="RuleBase" id="RU366058"/>
    </source>
</evidence>
<evidence type="ECO:0000256" key="4">
    <source>
        <dbReference type="ARBA" id="ARBA00022989"/>
    </source>
</evidence>
<evidence type="ECO:0000256" key="5">
    <source>
        <dbReference type="ARBA" id="ARBA00023136"/>
    </source>
</evidence>
<feature type="transmembrane region" description="Helical" evidence="6">
    <location>
        <begin position="33"/>
        <end position="54"/>
    </location>
</feature>
<protein>
    <recommendedName>
        <fullName evidence="6">TVP38/TMEM64 family membrane protein</fullName>
    </recommendedName>
</protein>
<gene>
    <name evidence="9" type="ORF">FYK55_14620</name>
</gene>
<dbReference type="Proteomes" id="UP000324479">
    <property type="component" value="Unassembled WGS sequence"/>
</dbReference>
<dbReference type="RefSeq" id="WP_150077168.1">
    <property type="nucleotide sequence ID" value="NZ_VWOX01000007.1"/>
</dbReference>
<comment type="similarity">
    <text evidence="6">Belongs to the TVP38/TMEM64 family.</text>
</comment>
<dbReference type="EMBL" id="VWOX01000007">
    <property type="protein sequence ID" value="KAA5542751.1"/>
    <property type="molecule type" value="Genomic_DNA"/>
</dbReference>
<feature type="transmembrane region" description="Helical" evidence="6">
    <location>
        <begin position="223"/>
        <end position="245"/>
    </location>
</feature>
<dbReference type="InterPro" id="IPR032816">
    <property type="entry name" value="VTT_dom"/>
</dbReference>
<keyword evidence="10" id="KW-1185">Reference proteome</keyword>
<evidence type="ECO:0000256" key="7">
    <source>
        <dbReference type="SAM" id="MobiDB-lite"/>
    </source>
</evidence>
<dbReference type="PANTHER" id="PTHR12677">
    <property type="entry name" value="GOLGI APPARATUS MEMBRANE PROTEIN TVP38-RELATED"/>
    <property type="match status" value="1"/>
</dbReference>
<keyword evidence="3 6" id="KW-0812">Transmembrane</keyword>
<feature type="transmembrane region" description="Helical" evidence="6">
    <location>
        <begin position="66"/>
        <end position="83"/>
    </location>
</feature>
<name>A0A5M6D5I7_9BACT</name>
<accession>A0A5M6D5I7</accession>
<evidence type="ECO:0000256" key="3">
    <source>
        <dbReference type="ARBA" id="ARBA00022692"/>
    </source>
</evidence>
<feature type="transmembrane region" description="Helical" evidence="6">
    <location>
        <begin position="188"/>
        <end position="211"/>
    </location>
</feature>